<dbReference type="PROSITE" id="PS50933">
    <property type="entry name" value="CHRD"/>
    <property type="match status" value="1"/>
</dbReference>
<name>A0ABX2C7J8_9BRAD</name>
<dbReference type="SMART" id="SM00754">
    <property type="entry name" value="CHRD"/>
    <property type="match status" value="1"/>
</dbReference>
<dbReference type="Proteomes" id="UP000886476">
    <property type="component" value="Unassembled WGS sequence"/>
</dbReference>
<protein>
    <submittedName>
        <fullName evidence="3">CHRD domain-containing protein</fullName>
    </submittedName>
</protein>
<evidence type="ECO:0000256" key="1">
    <source>
        <dbReference type="SAM" id="MobiDB-lite"/>
    </source>
</evidence>
<feature type="region of interest" description="Disordered" evidence="1">
    <location>
        <begin position="1"/>
        <end position="59"/>
    </location>
</feature>
<keyword evidence="4" id="KW-1185">Reference proteome</keyword>
<dbReference type="Pfam" id="PF07452">
    <property type="entry name" value="CHRD"/>
    <property type="match status" value="1"/>
</dbReference>
<comment type="caution">
    <text evidence="3">The sequence shown here is derived from an EMBL/GenBank/DDBJ whole genome shotgun (WGS) entry which is preliminary data.</text>
</comment>
<accession>A0ABX2C7J8</accession>
<proteinExistence type="predicted"/>
<evidence type="ECO:0000313" key="4">
    <source>
        <dbReference type="Proteomes" id="UP000886476"/>
    </source>
</evidence>
<feature type="domain" description="CHRD" evidence="2">
    <location>
        <begin position="30"/>
        <end position="147"/>
    </location>
</feature>
<feature type="compositionally biased region" description="Low complexity" evidence="1">
    <location>
        <begin position="1"/>
        <end position="18"/>
    </location>
</feature>
<reference evidence="3" key="1">
    <citation type="submission" date="2020-05" db="EMBL/GenBank/DDBJ databases">
        <title>Nod-independent and nitrogen-fixing Bradyrhizobium aeschynomene sp. nov. isolated from nodules of Aeschynomene indica.</title>
        <authorList>
            <person name="Zhang Z."/>
        </authorList>
    </citation>
    <scope>NUCLEOTIDE SEQUENCE</scope>
    <source>
        <strain evidence="3">83012</strain>
    </source>
</reference>
<dbReference type="EMBL" id="JABFDN010000001">
    <property type="protein sequence ID" value="NPU63625.1"/>
    <property type="molecule type" value="Genomic_DNA"/>
</dbReference>
<evidence type="ECO:0000259" key="2">
    <source>
        <dbReference type="PROSITE" id="PS50933"/>
    </source>
</evidence>
<organism evidence="3 4">
    <name type="scientific">Bradyrhizobium aeschynomenes</name>
    <dbReference type="NCBI Taxonomy" id="2734909"/>
    <lineage>
        <taxon>Bacteria</taxon>
        <taxon>Pseudomonadati</taxon>
        <taxon>Pseudomonadota</taxon>
        <taxon>Alphaproteobacteria</taxon>
        <taxon>Hyphomicrobiales</taxon>
        <taxon>Nitrobacteraceae</taxon>
        <taxon>Bradyrhizobium</taxon>
    </lineage>
</organism>
<gene>
    <name evidence="3" type="ORF">HL667_01280</name>
</gene>
<sequence>MPAASTTSTAQTADNTASPAAADSKTTNATMTSYAATLDGASEVPPNNSKGTGSVKAKFDPSSKQLTWTIAYSGLTGPATAAHFHGPADAGMNAPPVVPIKSDLASPIEGSTTLTDAQVAELQNGRMYFNIHTAANKDGELRGQLTK</sequence>
<dbReference type="RefSeq" id="WP_172109752.1">
    <property type="nucleotide sequence ID" value="NZ_JABFDN010000001.1"/>
</dbReference>
<dbReference type="InterPro" id="IPR010895">
    <property type="entry name" value="CHRD"/>
</dbReference>
<feature type="compositionally biased region" description="Polar residues" evidence="1">
    <location>
        <begin position="24"/>
        <end position="35"/>
    </location>
</feature>
<evidence type="ECO:0000313" key="3">
    <source>
        <dbReference type="EMBL" id="NPU63625.1"/>
    </source>
</evidence>